<dbReference type="EMBL" id="KB297742">
    <property type="protein sequence ID" value="ELU10027.1"/>
    <property type="molecule type" value="Genomic_DNA"/>
</dbReference>
<dbReference type="EnsemblMetazoa" id="CapteT193320">
    <property type="protein sequence ID" value="CapteP193320"/>
    <property type="gene ID" value="CapteG193320"/>
</dbReference>
<name>R7V1E7_CAPTE</name>
<protein>
    <submittedName>
        <fullName evidence="2 3">Uncharacterized protein</fullName>
    </submittedName>
</protein>
<dbReference type="HOGENOM" id="CLU_2173372_0_0_1"/>
<feature type="compositionally biased region" description="Basic and acidic residues" evidence="1">
    <location>
        <begin position="17"/>
        <end position="41"/>
    </location>
</feature>
<evidence type="ECO:0000256" key="1">
    <source>
        <dbReference type="SAM" id="MobiDB-lite"/>
    </source>
</evidence>
<gene>
    <name evidence="2" type="ORF">CAPTEDRAFT_193320</name>
</gene>
<evidence type="ECO:0000313" key="4">
    <source>
        <dbReference type="Proteomes" id="UP000014760"/>
    </source>
</evidence>
<accession>R7V1E7</accession>
<dbReference type="STRING" id="283909.R7V1E7"/>
<organism evidence="2">
    <name type="scientific">Capitella teleta</name>
    <name type="common">Polychaete worm</name>
    <dbReference type="NCBI Taxonomy" id="283909"/>
    <lineage>
        <taxon>Eukaryota</taxon>
        <taxon>Metazoa</taxon>
        <taxon>Spiralia</taxon>
        <taxon>Lophotrochozoa</taxon>
        <taxon>Annelida</taxon>
        <taxon>Polychaeta</taxon>
        <taxon>Sedentaria</taxon>
        <taxon>Scolecida</taxon>
        <taxon>Capitellidae</taxon>
        <taxon>Capitella</taxon>
    </lineage>
</organism>
<reference evidence="4" key="1">
    <citation type="submission" date="2012-12" db="EMBL/GenBank/DDBJ databases">
        <authorList>
            <person name="Hellsten U."/>
            <person name="Grimwood J."/>
            <person name="Chapman J.A."/>
            <person name="Shapiro H."/>
            <person name="Aerts A."/>
            <person name="Otillar R.P."/>
            <person name="Terry A.Y."/>
            <person name="Boore J.L."/>
            <person name="Simakov O."/>
            <person name="Marletaz F."/>
            <person name="Cho S.-J."/>
            <person name="Edsinger-Gonzales E."/>
            <person name="Havlak P."/>
            <person name="Kuo D.-H."/>
            <person name="Larsson T."/>
            <person name="Lv J."/>
            <person name="Arendt D."/>
            <person name="Savage R."/>
            <person name="Osoegawa K."/>
            <person name="de Jong P."/>
            <person name="Lindberg D.R."/>
            <person name="Seaver E.C."/>
            <person name="Weisblat D.A."/>
            <person name="Putnam N.H."/>
            <person name="Grigoriev I.V."/>
            <person name="Rokhsar D.S."/>
        </authorList>
    </citation>
    <scope>NUCLEOTIDE SEQUENCE</scope>
    <source>
        <strain evidence="4">I ESC-2004</strain>
    </source>
</reference>
<dbReference type="OrthoDB" id="2307332at2759"/>
<keyword evidence="4" id="KW-1185">Reference proteome</keyword>
<dbReference type="EMBL" id="AMQN01000950">
    <property type="status" value="NOT_ANNOTATED_CDS"/>
    <property type="molecule type" value="Genomic_DNA"/>
</dbReference>
<dbReference type="InterPro" id="IPR027397">
    <property type="entry name" value="Catenin-bd_sf"/>
</dbReference>
<dbReference type="Proteomes" id="UP000014760">
    <property type="component" value="Unassembled WGS sequence"/>
</dbReference>
<sequence>MPHVNSSGGGEDLASTDEVKVYDDEGEEEQRSSENLSEDKLGLVTETEEGKTSDIEGPNFAGSEKSGGPEGKTPEPVPDRLPGPFGYPFLTPYPFHNGAGLVSFPVGATI</sequence>
<dbReference type="Gene3D" id="4.10.900.10">
    <property type="entry name" value="TCF3-CBD (Catenin binding domain)"/>
    <property type="match status" value="1"/>
</dbReference>
<reference evidence="3" key="3">
    <citation type="submission" date="2015-06" db="UniProtKB">
        <authorList>
            <consortium name="EnsemblMetazoa"/>
        </authorList>
    </citation>
    <scope>IDENTIFICATION</scope>
</reference>
<evidence type="ECO:0000313" key="3">
    <source>
        <dbReference type="EnsemblMetazoa" id="CapteP193320"/>
    </source>
</evidence>
<reference evidence="2 4" key="2">
    <citation type="journal article" date="2013" name="Nature">
        <title>Insights into bilaterian evolution from three spiralian genomes.</title>
        <authorList>
            <person name="Simakov O."/>
            <person name="Marletaz F."/>
            <person name="Cho S.J."/>
            <person name="Edsinger-Gonzales E."/>
            <person name="Havlak P."/>
            <person name="Hellsten U."/>
            <person name="Kuo D.H."/>
            <person name="Larsson T."/>
            <person name="Lv J."/>
            <person name="Arendt D."/>
            <person name="Savage R."/>
            <person name="Osoegawa K."/>
            <person name="de Jong P."/>
            <person name="Grimwood J."/>
            <person name="Chapman J.A."/>
            <person name="Shapiro H."/>
            <person name="Aerts A."/>
            <person name="Otillar R.P."/>
            <person name="Terry A.Y."/>
            <person name="Boore J.L."/>
            <person name="Grigoriev I.V."/>
            <person name="Lindberg D.R."/>
            <person name="Seaver E.C."/>
            <person name="Weisblat D.A."/>
            <person name="Putnam N.H."/>
            <person name="Rokhsar D.S."/>
        </authorList>
    </citation>
    <scope>NUCLEOTIDE SEQUENCE</scope>
    <source>
        <strain evidence="2 4">I ESC-2004</strain>
    </source>
</reference>
<evidence type="ECO:0000313" key="2">
    <source>
        <dbReference type="EMBL" id="ELU10027.1"/>
    </source>
</evidence>
<dbReference type="AlphaFoldDB" id="R7V1E7"/>
<proteinExistence type="predicted"/>
<feature type="region of interest" description="Disordered" evidence="1">
    <location>
        <begin position="1"/>
        <end position="84"/>
    </location>
</feature>